<dbReference type="STRING" id="1920490.GCA_001895925_04402"/>
<name>A0A2T1DF61_9CYAN</name>
<dbReference type="Proteomes" id="UP000238634">
    <property type="component" value="Unassembled WGS sequence"/>
</dbReference>
<feature type="compositionally biased region" description="Polar residues" evidence="1">
    <location>
        <begin position="1"/>
        <end position="14"/>
    </location>
</feature>
<evidence type="ECO:0000313" key="3">
    <source>
        <dbReference type="Proteomes" id="UP000238634"/>
    </source>
</evidence>
<feature type="region of interest" description="Disordered" evidence="1">
    <location>
        <begin position="1"/>
        <end position="49"/>
    </location>
</feature>
<evidence type="ECO:0000256" key="1">
    <source>
        <dbReference type="SAM" id="MobiDB-lite"/>
    </source>
</evidence>
<dbReference type="AlphaFoldDB" id="A0A2T1DF61"/>
<keyword evidence="3" id="KW-1185">Reference proteome</keyword>
<comment type="caution">
    <text evidence="2">The sequence shown here is derived from an EMBL/GenBank/DDBJ whole genome shotgun (WGS) entry which is preliminary data.</text>
</comment>
<accession>A0A2T1DF61</accession>
<reference evidence="2 3" key="2">
    <citation type="submission" date="2018-03" db="EMBL/GenBank/DDBJ databases">
        <title>The ancient ancestry and fast evolution of plastids.</title>
        <authorList>
            <person name="Moore K.R."/>
            <person name="Magnabosco C."/>
            <person name="Momper L."/>
            <person name="Gold D.A."/>
            <person name="Bosak T."/>
            <person name="Fournier G.P."/>
        </authorList>
    </citation>
    <scope>NUCLEOTIDE SEQUENCE [LARGE SCALE GENOMIC DNA]</scope>
    <source>
        <strain evidence="2 3">ULC007</strain>
    </source>
</reference>
<organism evidence="2 3">
    <name type="scientific">Phormidesmis priestleyi ULC007</name>
    <dbReference type="NCBI Taxonomy" id="1920490"/>
    <lineage>
        <taxon>Bacteria</taxon>
        <taxon>Bacillati</taxon>
        <taxon>Cyanobacteriota</taxon>
        <taxon>Cyanophyceae</taxon>
        <taxon>Leptolyngbyales</taxon>
        <taxon>Leptolyngbyaceae</taxon>
        <taxon>Phormidesmis</taxon>
    </lineage>
</organism>
<proteinExistence type="predicted"/>
<protein>
    <submittedName>
        <fullName evidence="2">Uncharacterized protein</fullName>
    </submittedName>
</protein>
<evidence type="ECO:0000313" key="2">
    <source>
        <dbReference type="EMBL" id="PSB19095.1"/>
    </source>
</evidence>
<sequence>MVVNRTNKTNSQRGASDRSAKPNSKPAVATNGTTNDEVTPDITDSTKEETMSADVIDVTPEAEQNGAIQLHNQPSLSVWNRPIMSSDIEIAGTIQDGGIRPIGASHLDIVGTLLTNRPIMASHLRIFEMVDNRPVFCDEIKMIEGEGLYGRPVMASDPDLMNDNMGFGQRPIASNNVDDAPALMGFID</sequence>
<reference evidence="2 3" key="1">
    <citation type="submission" date="2018-02" db="EMBL/GenBank/DDBJ databases">
        <authorList>
            <person name="Cohen D.B."/>
            <person name="Kent A.D."/>
        </authorList>
    </citation>
    <scope>NUCLEOTIDE SEQUENCE [LARGE SCALE GENOMIC DNA]</scope>
    <source>
        <strain evidence="2 3">ULC007</strain>
    </source>
</reference>
<gene>
    <name evidence="2" type="ORF">C7B65_12480</name>
</gene>
<dbReference type="EMBL" id="PVWG01000012">
    <property type="protein sequence ID" value="PSB19095.1"/>
    <property type="molecule type" value="Genomic_DNA"/>
</dbReference>